<keyword evidence="13" id="KW-0460">Magnesium</keyword>
<dbReference type="GeneID" id="301929060"/>
<evidence type="ECO:0000256" key="1">
    <source>
        <dbReference type="ARBA" id="ARBA00003937"/>
    </source>
</evidence>
<proteinExistence type="inferred from homology"/>
<evidence type="ECO:0000256" key="10">
    <source>
        <dbReference type="ARBA" id="ARBA00049176"/>
    </source>
</evidence>
<dbReference type="GO" id="GO:0009239">
    <property type="term" value="P:enterobactin biosynthetic process"/>
    <property type="evidence" value="ECO:0007669"/>
    <property type="project" value="UniProtKB-UniPathway"/>
</dbReference>
<name>A0A643EZR4_9HYPH</name>
<keyword evidence="7" id="KW-0259">Enterobactin biosynthesis</keyword>
<dbReference type="SUPFAM" id="SSF56214">
    <property type="entry name" value="4'-phosphopantetheinyl transferase"/>
    <property type="match status" value="1"/>
</dbReference>
<evidence type="ECO:0000259" key="15">
    <source>
        <dbReference type="Pfam" id="PF17837"/>
    </source>
</evidence>
<comment type="function">
    <text evidence="1">Involved in the biosynthesis of the siderophore enterobactin (enterochelin), which is a macrocyclic trimeric lactone of N-(2,3-dihydroxybenzoyl)-serine. The serine trilactone serves as a scaffolding for the three catechol functionalities that provide hexadentate coordination for the tightly ligated iron(2+) atoms. Plays an essential role in the assembly of the enterobactin by catalyzing the transfer of the 4'-phosphopantetheine (Ppant) moiety from coenzyme A to the apo-domains of both EntB (ArCP domain) and EntF (PCP domain) to yield their holo-forms which make them competent for the activation of 2,3-dihydroxybenzoate (DHB) and L-serine, respectively.</text>
</comment>
<dbReference type="UniPathway" id="UPA00017"/>
<dbReference type="GO" id="GO:0009366">
    <property type="term" value="C:enterobactin synthetase complex"/>
    <property type="evidence" value="ECO:0007669"/>
    <property type="project" value="InterPro"/>
</dbReference>
<feature type="domain" description="4'-phosphopantetheinyl transferase" evidence="14">
    <location>
        <begin position="123"/>
        <end position="192"/>
    </location>
</feature>
<comment type="similarity">
    <text evidence="3">Belongs to the P-Pant transferase superfamily. EntD family.</text>
</comment>
<feature type="domain" description="4'-phosphopantetheinyl transferase N-terminal" evidence="15">
    <location>
        <begin position="48"/>
        <end position="114"/>
    </location>
</feature>
<dbReference type="PANTHER" id="PTHR38096:SF1">
    <property type="entry name" value="ENTEROBACTIN SYNTHASE COMPONENT D"/>
    <property type="match status" value="1"/>
</dbReference>
<reference evidence="16" key="1">
    <citation type="submission" date="2019-09" db="EMBL/GenBank/DDBJ databases">
        <title>Draft genome sequences of 48 bacterial type strains from the CCUG.</title>
        <authorList>
            <person name="Tunovic T."/>
            <person name="Pineiro-Iglesias B."/>
            <person name="Unosson C."/>
            <person name="Inganas E."/>
            <person name="Ohlen M."/>
            <person name="Cardew S."/>
            <person name="Jensie-Markopoulos S."/>
            <person name="Salva-Serra F."/>
            <person name="Jaen-Luchoro D."/>
            <person name="Karlsson R."/>
            <person name="Svensson-Stadler L."/>
            <person name="Chun J."/>
            <person name="Moore E."/>
        </authorList>
    </citation>
    <scope>NUCLEOTIDE SEQUENCE</scope>
    <source>
        <strain evidence="16">CCUG 50899</strain>
    </source>
</reference>
<evidence type="ECO:0000256" key="13">
    <source>
        <dbReference type="PIRSR" id="PIRSR603542-2"/>
    </source>
</evidence>
<evidence type="ECO:0000256" key="7">
    <source>
        <dbReference type="ARBA" id="ARBA00023191"/>
    </source>
</evidence>
<dbReference type="RefSeq" id="WP_100557705.1">
    <property type="nucleotide sequence ID" value="NZ_JAGDYO010000011.1"/>
</dbReference>
<comment type="cofactor">
    <cofactor evidence="13">
        <name>Mg(2+)</name>
        <dbReference type="ChEBI" id="CHEBI:18420"/>
    </cofactor>
</comment>
<feature type="binding site" evidence="12">
    <location>
        <position position="170"/>
    </location>
    <ligand>
        <name>CoA</name>
        <dbReference type="ChEBI" id="CHEBI:57287"/>
    </ligand>
</feature>
<feature type="binding site" evidence="13">
    <location>
        <position position="128"/>
    </location>
    <ligand>
        <name>Mg(2+)</name>
        <dbReference type="ChEBI" id="CHEBI:18420"/>
    </ligand>
</feature>
<dbReference type="PRINTS" id="PR01399">
    <property type="entry name" value="ENTSNTHTASED"/>
</dbReference>
<dbReference type="GO" id="GO:0000287">
    <property type="term" value="F:magnesium ion binding"/>
    <property type="evidence" value="ECO:0007669"/>
    <property type="project" value="InterPro"/>
</dbReference>
<evidence type="ECO:0000256" key="11">
    <source>
        <dbReference type="ARBA" id="ARBA00049191"/>
    </source>
</evidence>
<comment type="caution">
    <text evidence="16">The sequence shown here is derived from an EMBL/GenBank/DDBJ whole genome shotgun (WGS) entry which is preliminary data.</text>
</comment>
<feature type="binding site" evidence="12">
    <location>
        <position position="180"/>
    </location>
    <ligand>
        <name>CoA</name>
        <dbReference type="ChEBI" id="CHEBI:57287"/>
    </ligand>
</feature>
<evidence type="ECO:0000256" key="5">
    <source>
        <dbReference type="ARBA" id="ARBA00019087"/>
    </source>
</evidence>
<comment type="pathway">
    <text evidence="2">Siderophore biosynthesis; enterobactin biosynthesis.</text>
</comment>
<feature type="binding site" evidence="12">
    <location>
        <position position="60"/>
    </location>
    <ligand>
        <name>CoA</name>
        <dbReference type="ChEBI" id="CHEBI:57287"/>
    </ligand>
</feature>
<dbReference type="Pfam" id="PF01648">
    <property type="entry name" value="ACPS"/>
    <property type="match status" value="1"/>
</dbReference>
<sequence length="230" mass="24651">MSCSAVDGWDLAHADQALTEALAAVAPRGVSVGCRTIQSGDEALLLAEERQSIQTSYLKRLKASGAVRYIARGLLGERGIDEFPVLRAPTGEPIWPEGIVGSLAHDDDVAVAAVVSAVDFQGLGIDVEPAIPLPADIQSLVRIPTDKIGNEHTSGISDRVLFCAKEAVYKAVYPLDRVILNYDNISVNLTKRYATTTTGRRAELVFCTSPRIVVLAFIPEAQPRALKSAK</sequence>
<keyword evidence="6 16" id="KW-0808">Transferase</keyword>
<evidence type="ECO:0000256" key="6">
    <source>
        <dbReference type="ARBA" id="ARBA00022679"/>
    </source>
</evidence>
<dbReference type="GO" id="GO:0008897">
    <property type="term" value="F:holo-[acyl-carrier-protein] synthase activity"/>
    <property type="evidence" value="ECO:0007669"/>
    <property type="project" value="InterPro"/>
</dbReference>
<protein>
    <recommendedName>
        <fullName evidence="5">Enterobactin synthase component D</fullName>
    </recommendedName>
    <alternativeName>
        <fullName evidence="8">4'-phosphopantetheinyl transferase EntD</fullName>
    </alternativeName>
    <alternativeName>
        <fullName evidence="9">Enterochelin synthase D</fullName>
    </alternativeName>
</protein>
<comment type="catalytic activity">
    <reaction evidence="10">
        <text>apo-[aryl-carrier protein] + CoA = holo-[aryl-carrier protein] + adenosine 3',5'-bisphosphate + H(+)</text>
        <dbReference type="Rhea" id="RHEA:48404"/>
        <dbReference type="Rhea" id="RHEA-COMP:15903"/>
        <dbReference type="Rhea" id="RHEA-COMP:17557"/>
        <dbReference type="ChEBI" id="CHEBI:15378"/>
        <dbReference type="ChEBI" id="CHEBI:29999"/>
        <dbReference type="ChEBI" id="CHEBI:57287"/>
        <dbReference type="ChEBI" id="CHEBI:58343"/>
        <dbReference type="ChEBI" id="CHEBI:64479"/>
    </reaction>
</comment>
<evidence type="ECO:0000259" key="14">
    <source>
        <dbReference type="Pfam" id="PF01648"/>
    </source>
</evidence>
<dbReference type="Pfam" id="PF17837">
    <property type="entry name" value="4PPT_N"/>
    <property type="match status" value="1"/>
</dbReference>
<feature type="binding site" evidence="13">
    <location>
        <position position="126"/>
    </location>
    <ligand>
        <name>Mg(2+)</name>
        <dbReference type="ChEBI" id="CHEBI:18420"/>
    </ligand>
</feature>
<dbReference type="GO" id="GO:0005886">
    <property type="term" value="C:plasma membrane"/>
    <property type="evidence" value="ECO:0007669"/>
    <property type="project" value="TreeGrafter"/>
</dbReference>
<accession>A0A643EZR4</accession>
<evidence type="ECO:0000256" key="3">
    <source>
        <dbReference type="ARBA" id="ARBA00008342"/>
    </source>
</evidence>
<evidence type="ECO:0000256" key="2">
    <source>
        <dbReference type="ARBA" id="ARBA00004993"/>
    </source>
</evidence>
<dbReference type="InterPro" id="IPR003542">
    <property type="entry name" value="Enbac_synth_compD-like"/>
</dbReference>
<dbReference type="InterPro" id="IPR037143">
    <property type="entry name" value="4-PPantetheinyl_Trfase_dom_sf"/>
</dbReference>
<feature type="binding site" evidence="12">
    <location>
        <position position="126"/>
    </location>
    <ligand>
        <name>CoA</name>
        <dbReference type="ChEBI" id="CHEBI:57287"/>
    </ligand>
</feature>
<feature type="binding site" evidence="12">
    <location>
        <position position="68"/>
    </location>
    <ligand>
        <name>CoA</name>
        <dbReference type="ChEBI" id="CHEBI:57287"/>
    </ligand>
</feature>
<organism evidence="16">
    <name type="scientific">Brucella pituitosa</name>
    <dbReference type="NCBI Taxonomy" id="571256"/>
    <lineage>
        <taxon>Bacteria</taxon>
        <taxon>Pseudomonadati</taxon>
        <taxon>Pseudomonadota</taxon>
        <taxon>Alphaproteobacteria</taxon>
        <taxon>Hyphomicrobiales</taxon>
        <taxon>Brucellaceae</taxon>
        <taxon>Brucella/Ochrobactrum group</taxon>
        <taxon>Brucella</taxon>
    </lineage>
</organism>
<feature type="binding site" evidence="12">
    <location>
        <position position="166"/>
    </location>
    <ligand>
        <name>CoA</name>
        <dbReference type="ChEBI" id="CHEBI:57287"/>
    </ligand>
</feature>
<dbReference type="InterPro" id="IPR041354">
    <property type="entry name" value="4PPT_N"/>
</dbReference>
<evidence type="ECO:0000256" key="12">
    <source>
        <dbReference type="PIRSR" id="PIRSR603542-1"/>
    </source>
</evidence>
<evidence type="ECO:0000256" key="9">
    <source>
        <dbReference type="ARBA" id="ARBA00031996"/>
    </source>
</evidence>
<dbReference type="InterPro" id="IPR008278">
    <property type="entry name" value="4-PPantetheinyl_Trfase_dom"/>
</dbReference>
<evidence type="ECO:0000256" key="8">
    <source>
        <dbReference type="ARBA" id="ARBA00029894"/>
    </source>
</evidence>
<evidence type="ECO:0000256" key="4">
    <source>
        <dbReference type="ARBA" id="ARBA00011503"/>
    </source>
</evidence>
<dbReference type="EMBL" id="VZPE01000004">
    <property type="protein sequence ID" value="KAB0571302.1"/>
    <property type="molecule type" value="Genomic_DNA"/>
</dbReference>
<comment type="subunit">
    <text evidence="4">EntB, EntD, EntE, and EntF form a multienzyme complex called enterobactin synthase.</text>
</comment>
<comment type="catalytic activity">
    <reaction evidence="11">
        <text>apo-[peptidyl-carrier protein] + CoA = holo-[peptidyl-carrier protein] + adenosine 3',5'-bisphosphate + H(+)</text>
        <dbReference type="Rhea" id="RHEA:46228"/>
        <dbReference type="Rhea" id="RHEA-COMP:11479"/>
        <dbReference type="Rhea" id="RHEA-COMP:11480"/>
        <dbReference type="ChEBI" id="CHEBI:15378"/>
        <dbReference type="ChEBI" id="CHEBI:29999"/>
        <dbReference type="ChEBI" id="CHEBI:57287"/>
        <dbReference type="ChEBI" id="CHEBI:58343"/>
        <dbReference type="ChEBI" id="CHEBI:64479"/>
    </reaction>
</comment>
<evidence type="ECO:0000313" key="16">
    <source>
        <dbReference type="EMBL" id="KAB0571302.1"/>
    </source>
</evidence>
<gene>
    <name evidence="16" type="ORF">F7Q93_11330</name>
</gene>
<keyword evidence="13" id="KW-0479">Metal-binding</keyword>
<dbReference type="AlphaFoldDB" id="A0A643EZR4"/>
<dbReference type="PANTHER" id="PTHR38096">
    <property type="entry name" value="ENTEROBACTIN SYNTHASE COMPONENT D"/>
    <property type="match status" value="1"/>
</dbReference>